<sequence length="186" mass="20685">MGPLGSGPASMRLPRMSAPSSMLQKIPQPQEIKLHLAVDFGATHSGVSYATSSNGKVIPILSWLGSSDACRKIPTRLVYDNQGDLRAWGPQARDMNLRNGWVRCEWFKILLDPESAPSTISTLLPMGKQPPDLAVDFPSSLWTVVGDVPTILYTSLTPLVGHSMLRDKFPEKMIWIFLNFVEIYRF</sequence>
<proteinExistence type="predicted"/>
<dbReference type="SUPFAM" id="SSF53067">
    <property type="entry name" value="Actin-like ATPase domain"/>
    <property type="match status" value="1"/>
</dbReference>
<reference evidence="1" key="1">
    <citation type="journal article" date="2020" name="Nat. Commun.">
        <title>Large-scale genome sequencing of mycorrhizal fungi provides insights into the early evolution of symbiotic traits.</title>
        <authorList>
            <person name="Miyauchi S."/>
            <person name="Kiss E."/>
            <person name="Kuo A."/>
            <person name="Drula E."/>
            <person name="Kohler A."/>
            <person name="Sanchez-Garcia M."/>
            <person name="Morin E."/>
            <person name="Andreopoulos B."/>
            <person name="Barry K.W."/>
            <person name="Bonito G."/>
            <person name="Buee M."/>
            <person name="Carver A."/>
            <person name="Chen C."/>
            <person name="Cichocki N."/>
            <person name="Clum A."/>
            <person name="Culley D."/>
            <person name="Crous P.W."/>
            <person name="Fauchery L."/>
            <person name="Girlanda M."/>
            <person name="Hayes R.D."/>
            <person name="Keri Z."/>
            <person name="LaButti K."/>
            <person name="Lipzen A."/>
            <person name="Lombard V."/>
            <person name="Magnuson J."/>
            <person name="Maillard F."/>
            <person name="Murat C."/>
            <person name="Nolan M."/>
            <person name="Ohm R.A."/>
            <person name="Pangilinan J."/>
            <person name="Pereira M.F."/>
            <person name="Perotto S."/>
            <person name="Peter M."/>
            <person name="Pfister S."/>
            <person name="Riley R."/>
            <person name="Sitrit Y."/>
            <person name="Stielow J.B."/>
            <person name="Szollosi G."/>
            <person name="Zifcakova L."/>
            <person name="Stursova M."/>
            <person name="Spatafora J.W."/>
            <person name="Tedersoo L."/>
            <person name="Vaario L.M."/>
            <person name="Yamada A."/>
            <person name="Yan M."/>
            <person name="Wang P."/>
            <person name="Xu J."/>
            <person name="Bruns T."/>
            <person name="Baldrian P."/>
            <person name="Vilgalys R."/>
            <person name="Dunand C."/>
            <person name="Henrissat B."/>
            <person name="Grigoriev I.V."/>
            <person name="Hibbett D."/>
            <person name="Nagy L.G."/>
            <person name="Martin F.M."/>
        </authorList>
    </citation>
    <scope>NUCLEOTIDE SEQUENCE</scope>
    <source>
        <strain evidence="1">UP504</strain>
    </source>
</reference>
<dbReference type="PANTHER" id="PTHR14187">
    <property type="entry name" value="ALPHA KINASE/ELONGATION FACTOR 2 KINASE"/>
    <property type="match status" value="1"/>
</dbReference>
<dbReference type="OrthoDB" id="2963168at2759"/>
<gene>
    <name evidence="1" type="ORF">BS47DRAFT_1166643</name>
</gene>
<evidence type="ECO:0000313" key="1">
    <source>
        <dbReference type="EMBL" id="KAF9511523.1"/>
    </source>
</evidence>
<protein>
    <submittedName>
        <fullName evidence="1">Uncharacterized protein</fullName>
    </submittedName>
</protein>
<dbReference type="Proteomes" id="UP000886523">
    <property type="component" value="Unassembled WGS sequence"/>
</dbReference>
<dbReference type="Gene3D" id="3.30.420.40">
    <property type="match status" value="1"/>
</dbReference>
<dbReference type="EMBL" id="MU128999">
    <property type="protein sequence ID" value="KAF9511523.1"/>
    <property type="molecule type" value="Genomic_DNA"/>
</dbReference>
<evidence type="ECO:0000313" key="2">
    <source>
        <dbReference type="Proteomes" id="UP000886523"/>
    </source>
</evidence>
<dbReference type="PANTHER" id="PTHR14187:SF5">
    <property type="entry name" value="HEAT SHOCK 70 KDA PROTEIN 12A"/>
    <property type="match status" value="1"/>
</dbReference>
<dbReference type="InterPro" id="IPR043129">
    <property type="entry name" value="ATPase_NBD"/>
</dbReference>
<dbReference type="AlphaFoldDB" id="A0A9P6DUD2"/>
<organism evidence="1 2">
    <name type="scientific">Hydnum rufescens UP504</name>
    <dbReference type="NCBI Taxonomy" id="1448309"/>
    <lineage>
        <taxon>Eukaryota</taxon>
        <taxon>Fungi</taxon>
        <taxon>Dikarya</taxon>
        <taxon>Basidiomycota</taxon>
        <taxon>Agaricomycotina</taxon>
        <taxon>Agaricomycetes</taxon>
        <taxon>Cantharellales</taxon>
        <taxon>Hydnaceae</taxon>
        <taxon>Hydnum</taxon>
    </lineage>
</organism>
<name>A0A9P6DUD2_9AGAM</name>
<keyword evidence="2" id="KW-1185">Reference proteome</keyword>
<accession>A0A9P6DUD2</accession>
<comment type="caution">
    <text evidence="1">The sequence shown here is derived from an EMBL/GenBank/DDBJ whole genome shotgun (WGS) entry which is preliminary data.</text>
</comment>